<reference evidence="4" key="2">
    <citation type="submission" date="2025-08" db="UniProtKB">
        <authorList>
            <consortium name="Ensembl"/>
        </authorList>
    </citation>
    <scope>IDENTIFICATION</scope>
</reference>
<feature type="region of interest" description="Disordered" evidence="3">
    <location>
        <begin position="1"/>
        <end position="25"/>
    </location>
</feature>
<dbReference type="PANTHER" id="PTHR19307">
    <property type="entry name" value="TUMOR PROTEIN D52"/>
    <property type="match status" value="1"/>
</dbReference>
<dbReference type="InterPro" id="IPR007327">
    <property type="entry name" value="TPD52"/>
</dbReference>
<comment type="similarity">
    <text evidence="1">Belongs to the TPD52 family.</text>
</comment>
<dbReference type="PANTHER" id="PTHR19307:SF13">
    <property type="entry name" value="TUMOR PROTEIN D54"/>
    <property type="match status" value="1"/>
</dbReference>
<feature type="compositionally biased region" description="Polar residues" evidence="3">
    <location>
        <begin position="1"/>
        <end position="10"/>
    </location>
</feature>
<evidence type="ECO:0000256" key="2">
    <source>
        <dbReference type="ARBA" id="ARBA00023054"/>
    </source>
</evidence>
<dbReference type="Proteomes" id="UP000694558">
    <property type="component" value="Chromosome 11"/>
</dbReference>
<evidence type="ECO:0000256" key="3">
    <source>
        <dbReference type="SAM" id="MobiDB-lite"/>
    </source>
</evidence>
<reference evidence="4" key="1">
    <citation type="submission" date="2023-05" db="EMBL/GenBank/DDBJ databases">
        <title>High-quality long-read genome of Scophthalmus maximus.</title>
        <authorList>
            <person name="Lien S."/>
            <person name="Martinez P."/>
        </authorList>
    </citation>
    <scope>NUCLEOTIDE SEQUENCE [LARGE SCALE GENOMIC DNA]</scope>
</reference>
<evidence type="ECO:0000256" key="1">
    <source>
        <dbReference type="ARBA" id="ARBA00005702"/>
    </source>
</evidence>
<dbReference type="GeneTree" id="ENSGT00940000155572"/>
<evidence type="ECO:0000313" key="5">
    <source>
        <dbReference type="Proteomes" id="UP000694558"/>
    </source>
</evidence>
<dbReference type="Ensembl" id="ENSSMAT00000022828.2">
    <property type="protein sequence ID" value="ENSSMAP00000022566.2"/>
    <property type="gene ID" value="ENSSMAG00000013787.2"/>
</dbReference>
<accession>A0A8D3ARZ6</accession>
<dbReference type="AlphaFoldDB" id="A0A8D3ARZ6"/>
<dbReference type="Pfam" id="PF04201">
    <property type="entry name" value="TPD52"/>
    <property type="match status" value="1"/>
</dbReference>
<name>A0A8D3ARZ6_SCOMX</name>
<evidence type="ECO:0000313" key="4">
    <source>
        <dbReference type="Ensembl" id="ENSSMAP00000022566.2"/>
    </source>
</evidence>
<protein>
    <submittedName>
        <fullName evidence="4">Tpd52 like 2a</fullName>
    </submittedName>
</protein>
<dbReference type="GO" id="GO:0005737">
    <property type="term" value="C:cytoplasm"/>
    <property type="evidence" value="ECO:0007669"/>
    <property type="project" value="TreeGrafter"/>
</dbReference>
<organism evidence="4 5">
    <name type="scientific">Scophthalmus maximus</name>
    <name type="common">Turbot</name>
    <name type="synonym">Psetta maxima</name>
    <dbReference type="NCBI Taxonomy" id="52904"/>
    <lineage>
        <taxon>Eukaryota</taxon>
        <taxon>Metazoa</taxon>
        <taxon>Chordata</taxon>
        <taxon>Craniata</taxon>
        <taxon>Vertebrata</taxon>
        <taxon>Euteleostomi</taxon>
        <taxon>Actinopterygii</taxon>
        <taxon>Neopterygii</taxon>
        <taxon>Teleostei</taxon>
        <taxon>Neoteleostei</taxon>
        <taxon>Acanthomorphata</taxon>
        <taxon>Carangaria</taxon>
        <taxon>Pleuronectiformes</taxon>
        <taxon>Pleuronectoidei</taxon>
        <taxon>Scophthalmidae</taxon>
        <taxon>Scophthalmus</taxon>
    </lineage>
</organism>
<keyword evidence="2" id="KW-0175">Coiled coil</keyword>
<sequence>GFVGASASTRTEPRLDGRSPSDLSDDDVDMLLCSHNVLFPLSQTEEEIQTLRQVLLAKEKYASDVRRQLGLSPLSTMKQNLSRGWQDVQSSAPYVRTRDNLSHAGQVTSAALSNVGVAFTRRLAEMR</sequence>
<proteinExistence type="inferred from homology"/>